<gene>
    <name evidence="1" type="ORF">B0T46_20415</name>
</gene>
<dbReference type="Proteomes" id="UP000188836">
    <property type="component" value="Unassembled WGS sequence"/>
</dbReference>
<dbReference type="SUPFAM" id="SSF51182">
    <property type="entry name" value="RmlC-like cupins"/>
    <property type="match status" value="1"/>
</dbReference>
<dbReference type="OrthoDB" id="5145129at2"/>
<dbReference type="Gene3D" id="2.60.120.10">
    <property type="entry name" value="Jelly Rolls"/>
    <property type="match status" value="1"/>
</dbReference>
<sequence length="124" mass="12971">MTLIRRTETRRTETPGGVMTTLASPTQGGSTLSLWQAEVGPDGSGPLHYIDTEQIWTVTTGRAQIDLDGTALTAEAGDTVILPADVLRRISAGPTGFTALVTARPEARAGTPGSEDTVVPPWIA</sequence>
<dbReference type="STRING" id="1538463.B0T36_20465"/>
<reference evidence="1 2" key="1">
    <citation type="journal article" date="2016" name="Antonie Van Leeuwenhoek">
        <title>Nocardia donostiensis sp. nov., isolated from human respiratory specimens.</title>
        <authorList>
            <person name="Ercibengoa M."/>
            <person name="Bell M."/>
            <person name="Marimon J.M."/>
            <person name="Humrighouse B."/>
            <person name="Klenk H.P."/>
            <person name="Potter G."/>
            <person name="Perez-Trallero E."/>
        </authorList>
    </citation>
    <scope>NUCLEOTIDE SEQUENCE [LARGE SCALE GENOMIC DNA]</scope>
    <source>
        <strain evidence="1 2">X1655</strain>
    </source>
</reference>
<evidence type="ECO:0000313" key="1">
    <source>
        <dbReference type="EMBL" id="ONM46852.1"/>
    </source>
</evidence>
<dbReference type="AlphaFoldDB" id="A0A1W0B9A8"/>
<accession>A0A1W0B9A8</accession>
<dbReference type="InterPro" id="IPR014710">
    <property type="entry name" value="RmlC-like_jellyroll"/>
</dbReference>
<proteinExistence type="predicted"/>
<dbReference type="InterPro" id="IPR011051">
    <property type="entry name" value="RmlC_Cupin_sf"/>
</dbReference>
<dbReference type="EMBL" id="MUMY01000019">
    <property type="protein sequence ID" value="ONM46852.1"/>
    <property type="molecule type" value="Genomic_DNA"/>
</dbReference>
<organism evidence="1 2">
    <name type="scientific">Nocardia donostiensis</name>
    <dbReference type="NCBI Taxonomy" id="1538463"/>
    <lineage>
        <taxon>Bacteria</taxon>
        <taxon>Bacillati</taxon>
        <taxon>Actinomycetota</taxon>
        <taxon>Actinomycetes</taxon>
        <taxon>Mycobacteriales</taxon>
        <taxon>Nocardiaceae</taxon>
        <taxon>Nocardia</taxon>
    </lineage>
</organism>
<name>A0A1W0B9A8_9NOCA</name>
<evidence type="ECO:0000313" key="2">
    <source>
        <dbReference type="Proteomes" id="UP000188836"/>
    </source>
</evidence>
<comment type="caution">
    <text evidence="1">The sequence shown here is derived from an EMBL/GenBank/DDBJ whole genome shotgun (WGS) entry which is preliminary data.</text>
</comment>
<keyword evidence="2" id="KW-1185">Reference proteome</keyword>
<dbReference type="RefSeq" id="WP_077119850.1">
    <property type="nucleotide sequence ID" value="NZ_LOKT01000015.1"/>
</dbReference>
<protein>
    <submittedName>
        <fullName evidence="1">Cupin</fullName>
    </submittedName>
</protein>